<dbReference type="RefSeq" id="WP_057410968.1">
    <property type="nucleotide sequence ID" value="NZ_LJRC01000271.1"/>
</dbReference>
<evidence type="ECO:0000256" key="9">
    <source>
        <dbReference type="ARBA" id="ARBA00022989"/>
    </source>
</evidence>
<dbReference type="EMBL" id="LJRC01000271">
    <property type="protein sequence ID" value="KPY30806.1"/>
    <property type="molecule type" value="Genomic_DNA"/>
</dbReference>
<dbReference type="PANTHER" id="PTHR30540">
    <property type="entry name" value="OSMOTIC STRESS POTASSIUM TRANSPORTER"/>
    <property type="match status" value="1"/>
</dbReference>
<feature type="domain" description="K+ potassium transporter integral membrane" evidence="13">
    <location>
        <begin position="20"/>
        <end position="467"/>
    </location>
</feature>
<organism evidence="15 16">
    <name type="scientific">Pseudomonas syringae pv. primulae</name>
    <dbReference type="NCBI Taxonomy" id="251707"/>
    <lineage>
        <taxon>Bacteria</taxon>
        <taxon>Pseudomonadati</taxon>
        <taxon>Pseudomonadota</taxon>
        <taxon>Gammaproteobacteria</taxon>
        <taxon>Pseudomonadales</taxon>
        <taxon>Pseudomonadaceae</taxon>
        <taxon>Pseudomonas</taxon>
    </lineage>
</organism>
<comment type="catalytic activity">
    <reaction evidence="12">
        <text>K(+)(in) + H(+)(in) = K(+)(out) + H(+)(out)</text>
        <dbReference type="Rhea" id="RHEA:28490"/>
        <dbReference type="ChEBI" id="CHEBI:15378"/>
        <dbReference type="ChEBI" id="CHEBI:29103"/>
    </reaction>
</comment>
<feature type="transmembrane region" description="Helical" evidence="12">
    <location>
        <begin position="294"/>
        <end position="325"/>
    </location>
</feature>
<keyword evidence="6 12" id="KW-0812">Transmembrane</keyword>
<feature type="transmembrane region" description="Helical" evidence="12">
    <location>
        <begin position="210"/>
        <end position="234"/>
    </location>
</feature>
<dbReference type="PANTHER" id="PTHR30540:SF79">
    <property type="entry name" value="LOW AFFINITY POTASSIUM TRANSPORT SYSTEM PROTEIN KUP"/>
    <property type="match status" value="1"/>
</dbReference>
<keyword evidence="3 12" id="KW-0813">Transport</keyword>
<feature type="transmembrane region" description="Helical" evidence="12">
    <location>
        <begin position="107"/>
        <end position="128"/>
    </location>
</feature>
<dbReference type="GO" id="GO:0005886">
    <property type="term" value="C:plasma membrane"/>
    <property type="evidence" value="ECO:0007669"/>
    <property type="project" value="UniProtKB-SubCell"/>
</dbReference>
<keyword evidence="7 12" id="KW-0769">Symport</keyword>
<comment type="similarity">
    <text evidence="2 12">Belongs to the HAK/KUP transporter (TC 2.A.72) family.</text>
</comment>
<dbReference type="Pfam" id="PF02705">
    <property type="entry name" value="K_trans"/>
    <property type="match status" value="1"/>
</dbReference>
<keyword evidence="4 12" id="KW-1003">Cell membrane</keyword>
<keyword evidence="11 12" id="KW-0472">Membrane</keyword>
<feature type="transmembrane region" description="Helical" evidence="12">
    <location>
        <begin position="404"/>
        <end position="422"/>
    </location>
</feature>
<evidence type="ECO:0000313" key="16">
    <source>
        <dbReference type="Proteomes" id="UP000050562"/>
    </source>
</evidence>
<dbReference type="InterPro" id="IPR023051">
    <property type="entry name" value="Kup"/>
</dbReference>
<feature type="transmembrane region" description="Helical" evidence="12">
    <location>
        <begin position="372"/>
        <end position="397"/>
    </location>
</feature>
<evidence type="ECO:0000256" key="2">
    <source>
        <dbReference type="ARBA" id="ARBA00007019"/>
    </source>
</evidence>
<evidence type="ECO:0000256" key="6">
    <source>
        <dbReference type="ARBA" id="ARBA00022692"/>
    </source>
</evidence>
<evidence type="ECO:0000256" key="11">
    <source>
        <dbReference type="ARBA" id="ARBA00023136"/>
    </source>
</evidence>
<evidence type="ECO:0000256" key="4">
    <source>
        <dbReference type="ARBA" id="ARBA00022475"/>
    </source>
</evidence>
<evidence type="ECO:0000256" key="8">
    <source>
        <dbReference type="ARBA" id="ARBA00022958"/>
    </source>
</evidence>
<comment type="subcellular location">
    <subcellularLocation>
        <location evidence="12">Cell membrane</location>
        <topology evidence="12">Multi-pass membrane protein</topology>
    </subcellularLocation>
    <subcellularLocation>
        <location evidence="1">Membrane</location>
        <topology evidence="1">Multi-pass membrane protein</topology>
    </subcellularLocation>
</comment>
<dbReference type="InterPro" id="IPR003855">
    <property type="entry name" value="K+_transporter"/>
</dbReference>
<protein>
    <recommendedName>
        <fullName evidence="12">Probable potassium transport system protein Kup</fullName>
    </recommendedName>
</protein>
<comment type="function">
    <text evidence="12">Transport of potassium into the cell. Likely operates as a K(+):H(+) symporter.</text>
</comment>
<keyword evidence="8 12" id="KW-0630">Potassium</keyword>
<feature type="transmembrane region" description="Helical" evidence="12">
    <location>
        <begin position="12"/>
        <end position="31"/>
    </location>
</feature>
<feature type="transmembrane region" description="Helical" evidence="12">
    <location>
        <begin position="346"/>
        <end position="366"/>
    </location>
</feature>
<dbReference type="InterPro" id="IPR053951">
    <property type="entry name" value="K_trans_N"/>
</dbReference>
<feature type="transmembrane region" description="Helical" evidence="12">
    <location>
        <begin position="178"/>
        <end position="198"/>
    </location>
</feature>
<evidence type="ECO:0000256" key="3">
    <source>
        <dbReference type="ARBA" id="ARBA00022448"/>
    </source>
</evidence>
<reference evidence="15 16" key="1">
    <citation type="submission" date="2015-09" db="EMBL/GenBank/DDBJ databases">
        <title>Genome announcement of multiple Pseudomonas syringae strains.</title>
        <authorList>
            <person name="Thakur S."/>
            <person name="Wang P.W."/>
            <person name="Gong Y."/>
            <person name="Weir B.S."/>
            <person name="Guttman D.S."/>
        </authorList>
    </citation>
    <scope>NUCLEOTIDE SEQUENCE [LARGE SCALE GENOMIC DNA]</scope>
    <source>
        <strain evidence="15 16">ICMP3956</strain>
    </source>
</reference>
<evidence type="ECO:0000256" key="12">
    <source>
        <dbReference type="HAMAP-Rule" id="MF_01522"/>
    </source>
</evidence>
<evidence type="ECO:0000256" key="5">
    <source>
        <dbReference type="ARBA" id="ARBA00022538"/>
    </source>
</evidence>
<keyword evidence="9 12" id="KW-1133">Transmembrane helix</keyword>
<sequence length="631" mass="68522">MSQTNSHEGSGKAARPVGLLIAAVGVVYGDIGTSPLYTLKEVFQGGYGVEVTHDAILGVLSLIFWSLIWVVSFKYMVFILRADNQGEGGIMALTALARRATARFPKLQMLMVVFGLFGAALFYGDSMITPAVSVLSAMEGLELAFDGLEHWIVPMALVVLIGLFLIQRHGTARIGVLFGPVMVTWFVVLGALGVYGIMQSPEVLKAVNPAWGVHFFIIHPGIGVAILGAVVLALTGAEALYADMGHFGRKPISRAWFILVLPALLLNYFGQGALVLGNPETVRNPFYLLAPGWALLPLIGLSTMATIIASQAVISGAFSMTLQAIQLGYIPRMYIQHTSSDAQGQIYIGAVNWALMAGVIMLVIGFESSGALASAYGVAVTGTMLCTTILVSSVMLLLWKWPPLLAVPLLIGLLLVDGLFFAANVPKIFQGGAFPVLAGAVLFILMTTWKRGKQLLAERIDEGGLPLPIFIGSIRVQPPHRVQGTAVFLTARSDAVPHALLHNMLHNQVLHEQVVLLTVVYEDTPRVPAQQRFEVESYGEGFYRVILHFGFIDEPDVPAALALCHLAELDFSPMRTTYFLSRETVIPSKMVGMARWREALFAFMLKNANGNLRFFKLPFNRVIELGTQVEM</sequence>
<gene>
    <name evidence="12" type="primary">kup</name>
    <name evidence="15" type="ORF">ALO52_100070</name>
</gene>
<dbReference type="GO" id="GO:0015293">
    <property type="term" value="F:symporter activity"/>
    <property type="evidence" value="ECO:0007669"/>
    <property type="project" value="UniProtKB-UniRule"/>
</dbReference>
<dbReference type="GO" id="GO:0015079">
    <property type="term" value="F:potassium ion transmembrane transporter activity"/>
    <property type="evidence" value="ECO:0007669"/>
    <property type="project" value="UniProtKB-UniRule"/>
</dbReference>
<accession>A0A0P9YAI6</accession>
<feature type="transmembrane region" description="Helical" evidence="12">
    <location>
        <begin position="148"/>
        <end position="166"/>
    </location>
</feature>
<evidence type="ECO:0000256" key="1">
    <source>
        <dbReference type="ARBA" id="ARBA00004141"/>
    </source>
</evidence>
<keyword evidence="5 12" id="KW-0633">Potassium transport</keyword>
<feature type="transmembrane region" description="Helical" evidence="12">
    <location>
        <begin position="428"/>
        <end position="449"/>
    </location>
</feature>
<evidence type="ECO:0000256" key="7">
    <source>
        <dbReference type="ARBA" id="ARBA00022847"/>
    </source>
</evidence>
<evidence type="ECO:0000313" key="15">
    <source>
        <dbReference type="EMBL" id="KPY30806.1"/>
    </source>
</evidence>
<comment type="caution">
    <text evidence="15">The sequence shown here is derived from an EMBL/GenBank/DDBJ whole genome shotgun (WGS) entry which is preliminary data.</text>
</comment>
<feature type="transmembrane region" description="Helical" evidence="12">
    <location>
        <begin position="255"/>
        <end position="274"/>
    </location>
</feature>
<keyword evidence="10 12" id="KW-0406">Ion transport</keyword>
<dbReference type="Proteomes" id="UP000050562">
    <property type="component" value="Unassembled WGS sequence"/>
</dbReference>
<dbReference type="HAMAP" id="MF_01522">
    <property type="entry name" value="Kup"/>
    <property type="match status" value="1"/>
</dbReference>
<dbReference type="AlphaFoldDB" id="A0A0P9YAI6"/>
<name>A0A0P9YAI6_9PSED</name>
<feature type="transmembrane region" description="Helical" evidence="12">
    <location>
        <begin position="51"/>
        <end position="71"/>
    </location>
</feature>
<dbReference type="PATRIC" id="fig|251707.3.peg.4993"/>
<dbReference type="InterPro" id="IPR053952">
    <property type="entry name" value="K_trans_C"/>
</dbReference>
<evidence type="ECO:0000259" key="13">
    <source>
        <dbReference type="Pfam" id="PF02705"/>
    </source>
</evidence>
<feature type="domain" description="K+ potassium transporter C-terminal" evidence="14">
    <location>
        <begin position="484"/>
        <end position="631"/>
    </location>
</feature>
<evidence type="ECO:0000256" key="10">
    <source>
        <dbReference type="ARBA" id="ARBA00023065"/>
    </source>
</evidence>
<evidence type="ECO:0000259" key="14">
    <source>
        <dbReference type="Pfam" id="PF22776"/>
    </source>
</evidence>
<proteinExistence type="inferred from homology"/>
<dbReference type="Pfam" id="PF22776">
    <property type="entry name" value="K_trans_C"/>
    <property type="match status" value="1"/>
</dbReference>